<dbReference type="Gene3D" id="3.40.50.720">
    <property type="entry name" value="NAD(P)-binding Rossmann-like Domain"/>
    <property type="match status" value="1"/>
</dbReference>
<dbReference type="InterPro" id="IPR052711">
    <property type="entry name" value="Zinc_ADH-like"/>
</dbReference>
<proteinExistence type="predicted"/>
<dbReference type="CDD" id="cd08276">
    <property type="entry name" value="MDR7"/>
    <property type="match status" value="1"/>
</dbReference>
<feature type="domain" description="Enoyl reductase (ER)" evidence="1">
    <location>
        <begin position="18"/>
        <end position="349"/>
    </location>
</feature>
<accession>A0A517KVY2</accession>
<dbReference type="Proteomes" id="UP000316270">
    <property type="component" value="Chromosome 1"/>
</dbReference>
<evidence type="ECO:0000313" key="2">
    <source>
        <dbReference type="EMBL" id="QDS67550.1"/>
    </source>
</evidence>
<reference evidence="2 3" key="1">
    <citation type="submission" date="2019-07" db="EMBL/GenBank/DDBJ databases">
        <title>Finished genome of Venturia effusa.</title>
        <authorList>
            <person name="Young C.A."/>
            <person name="Cox M.P."/>
            <person name="Ganley A.R.D."/>
            <person name="David W.J."/>
        </authorList>
    </citation>
    <scope>NUCLEOTIDE SEQUENCE [LARGE SCALE GENOMIC DNA]</scope>
    <source>
        <strain evidence="3">albino</strain>
    </source>
</reference>
<dbReference type="AlphaFoldDB" id="A0A517KVY2"/>
<dbReference type="Pfam" id="PF00107">
    <property type="entry name" value="ADH_zinc_N"/>
    <property type="match status" value="1"/>
</dbReference>
<evidence type="ECO:0000313" key="3">
    <source>
        <dbReference type="Proteomes" id="UP000316270"/>
    </source>
</evidence>
<dbReference type="PANTHER" id="PTHR45033:SF2">
    <property type="entry name" value="ZINC-TYPE ALCOHOL DEHYDROGENASE-LIKE PROTEIN C1773.06C"/>
    <property type="match status" value="1"/>
</dbReference>
<dbReference type="InterPro" id="IPR013149">
    <property type="entry name" value="ADH-like_C"/>
</dbReference>
<dbReference type="InterPro" id="IPR020843">
    <property type="entry name" value="ER"/>
</dbReference>
<dbReference type="SMART" id="SM00829">
    <property type="entry name" value="PKS_ER"/>
    <property type="match status" value="1"/>
</dbReference>
<protein>
    <recommendedName>
        <fullName evidence="1">Enoyl reductase (ER) domain-containing protein</fullName>
    </recommendedName>
</protein>
<dbReference type="InterPro" id="IPR011032">
    <property type="entry name" value="GroES-like_sf"/>
</dbReference>
<keyword evidence="3" id="KW-1185">Reference proteome</keyword>
<dbReference type="Pfam" id="PF08240">
    <property type="entry name" value="ADH_N"/>
    <property type="match status" value="1"/>
</dbReference>
<dbReference type="PANTHER" id="PTHR45033">
    <property type="match status" value="1"/>
</dbReference>
<organism evidence="2 3">
    <name type="scientific">Venturia effusa</name>
    <dbReference type="NCBI Taxonomy" id="50376"/>
    <lineage>
        <taxon>Eukaryota</taxon>
        <taxon>Fungi</taxon>
        <taxon>Dikarya</taxon>
        <taxon>Ascomycota</taxon>
        <taxon>Pezizomycotina</taxon>
        <taxon>Dothideomycetes</taxon>
        <taxon>Pleosporomycetidae</taxon>
        <taxon>Venturiales</taxon>
        <taxon>Venturiaceae</taxon>
        <taxon>Venturia</taxon>
    </lineage>
</organism>
<name>A0A517KVY2_9PEZI</name>
<dbReference type="SUPFAM" id="SSF51735">
    <property type="entry name" value="NAD(P)-binding Rossmann-fold domains"/>
    <property type="match status" value="1"/>
</dbReference>
<sequence>MSVLPTHTARWTLPTQNGIDSLKYEGSASIPDLREEEVLVEMHAASINYRDLVITKSAESFPLSPSLIPGSDGSGRILRTGTAVSSFKAGDKVVTHMVPSIDPTMFPTMSAIRTGMGQQVDGTLAQYAVFHVSCLIHAPKNLSYEQAATLTCSGLTAWNACMGLKGRGVKQGDWVLVQGSGGVSVAALQFAKAAGAVVIATTSSEKKGKRLTALGARHIINYRSNPTWGETAKALTPSGHGLDLVVDVGGDNSLTQSLAATRVDGLVVAAGLVAGPPGGTRPALMDTLWNICIVRGILLGTRQQFEDMNRFVEEKGIDVAVDDEVFELEDVKQAYRKLESQTHFSKIVIGIR</sequence>
<dbReference type="GO" id="GO:0016491">
    <property type="term" value="F:oxidoreductase activity"/>
    <property type="evidence" value="ECO:0007669"/>
    <property type="project" value="InterPro"/>
</dbReference>
<dbReference type="OrthoDB" id="9930022at2759"/>
<dbReference type="InterPro" id="IPR013154">
    <property type="entry name" value="ADH-like_N"/>
</dbReference>
<evidence type="ECO:0000259" key="1">
    <source>
        <dbReference type="SMART" id="SM00829"/>
    </source>
</evidence>
<dbReference type="InterPro" id="IPR036291">
    <property type="entry name" value="NAD(P)-bd_dom_sf"/>
</dbReference>
<dbReference type="Gene3D" id="3.90.180.10">
    <property type="entry name" value="Medium-chain alcohol dehydrogenases, catalytic domain"/>
    <property type="match status" value="1"/>
</dbReference>
<dbReference type="STRING" id="50376.A0A517KVY2"/>
<dbReference type="SUPFAM" id="SSF50129">
    <property type="entry name" value="GroES-like"/>
    <property type="match status" value="1"/>
</dbReference>
<dbReference type="EMBL" id="CP042185">
    <property type="protein sequence ID" value="QDS67550.1"/>
    <property type="molecule type" value="Genomic_DNA"/>
</dbReference>
<gene>
    <name evidence="2" type="ORF">FKW77_003010</name>
</gene>